<keyword evidence="6" id="KW-1185">Reference proteome</keyword>
<dbReference type="PANTHER" id="PTHR45832">
    <property type="entry name" value="SERINE/THREONINE-PROTEIN KINASE SAMKA-RELATED-RELATED"/>
    <property type="match status" value="1"/>
</dbReference>
<evidence type="ECO:0000256" key="3">
    <source>
        <dbReference type="ARBA" id="ARBA00022840"/>
    </source>
</evidence>
<comment type="similarity">
    <text evidence="1">Belongs to the protein kinase superfamily. STE Ser/Thr protein kinase family. STE20 subfamily.</text>
</comment>
<dbReference type="AlphaFoldDB" id="A0A067M5Q5"/>
<dbReference type="STRING" id="930990.A0A067M5Q5"/>
<dbReference type="EMBL" id="KL198112">
    <property type="protein sequence ID" value="KDQ07207.1"/>
    <property type="molecule type" value="Genomic_DNA"/>
</dbReference>
<evidence type="ECO:0000313" key="5">
    <source>
        <dbReference type="EMBL" id="KDQ07207.1"/>
    </source>
</evidence>
<protein>
    <recommendedName>
        <fullName evidence="4">Protein kinase domain-containing protein</fullName>
    </recommendedName>
</protein>
<feature type="domain" description="Protein kinase" evidence="4">
    <location>
        <begin position="1"/>
        <end position="129"/>
    </location>
</feature>
<dbReference type="InParanoid" id="A0A067M5Q5"/>
<dbReference type="GO" id="GO:0004672">
    <property type="term" value="F:protein kinase activity"/>
    <property type="evidence" value="ECO:0007669"/>
    <property type="project" value="InterPro"/>
</dbReference>
<dbReference type="Proteomes" id="UP000027195">
    <property type="component" value="Unassembled WGS sequence"/>
</dbReference>
<evidence type="ECO:0000256" key="1">
    <source>
        <dbReference type="ARBA" id="ARBA00008874"/>
    </source>
</evidence>
<dbReference type="HOGENOM" id="CLU_1948500_0_0_1"/>
<evidence type="ECO:0000256" key="2">
    <source>
        <dbReference type="ARBA" id="ARBA00022741"/>
    </source>
</evidence>
<dbReference type="InterPro" id="IPR011009">
    <property type="entry name" value="Kinase-like_dom_sf"/>
</dbReference>
<dbReference type="OrthoDB" id="248923at2759"/>
<proteinExistence type="inferred from homology"/>
<dbReference type="Gene3D" id="1.10.510.10">
    <property type="entry name" value="Transferase(Phosphotransferase) domain 1"/>
    <property type="match status" value="1"/>
</dbReference>
<dbReference type="PROSITE" id="PS50011">
    <property type="entry name" value="PROTEIN_KINASE_DOM"/>
    <property type="match status" value="1"/>
</dbReference>
<dbReference type="SUPFAM" id="SSF56112">
    <property type="entry name" value="Protein kinase-like (PK-like)"/>
    <property type="match status" value="1"/>
</dbReference>
<accession>A0A067M5Q5</accession>
<organism evidence="5 6">
    <name type="scientific">Botryobasidium botryosum (strain FD-172 SS1)</name>
    <dbReference type="NCBI Taxonomy" id="930990"/>
    <lineage>
        <taxon>Eukaryota</taxon>
        <taxon>Fungi</taxon>
        <taxon>Dikarya</taxon>
        <taxon>Basidiomycota</taxon>
        <taxon>Agaricomycotina</taxon>
        <taxon>Agaricomycetes</taxon>
        <taxon>Cantharellales</taxon>
        <taxon>Botryobasidiaceae</taxon>
        <taxon>Botryobasidium</taxon>
    </lineage>
</organism>
<evidence type="ECO:0000259" key="4">
    <source>
        <dbReference type="PROSITE" id="PS50011"/>
    </source>
</evidence>
<dbReference type="Pfam" id="PF00069">
    <property type="entry name" value="Pkinase"/>
    <property type="match status" value="1"/>
</dbReference>
<dbReference type="InterPro" id="IPR051931">
    <property type="entry name" value="PAK3-like"/>
</dbReference>
<name>A0A067M5Q5_BOTB1</name>
<gene>
    <name evidence="5" type="ORF">BOTBODRAFT_120332</name>
</gene>
<evidence type="ECO:0000313" key="6">
    <source>
        <dbReference type="Proteomes" id="UP000027195"/>
    </source>
</evidence>
<reference evidence="6" key="1">
    <citation type="journal article" date="2014" name="Proc. Natl. Acad. Sci. U.S.A.">
        <title>Extensive sampling of basidiomycete genomes demonstrates inadequacy of the white-rot/brown-rot paradigm for wood decay fungi.</title>
        <authorList>
            <person name="Riley R."/>
            <person name="Salamov A.A."/>
            <person name="Brown D.W."/>
            <person name="Nagy L.G."/>
            <person name="Floudas D."/>
            <person name="Held B.W."/>
            <person name="Levasseur A."/>
            <person name="Lombard V."/>
            <person name="Morin E."/>
            <person name="Otillar R."/>
            <person name="Lindquist E.A."/>
            <person name="Sun H."/>
            <person name="LaButti K.M."/>
            <person name="Schmutz J."/>
            <person name="Jabbour D."/>
            <person name="Luo H."/>
            <person name="Baker S.E."/>
            <person name="Pisabarro A.G."/>
            <person name="Walton J.D."/>
            <person name="Blanchette R.A."/>
            <person name="Henrissat B."/>
            <person name="Martin F."/>
            <person name="Cullen D."/>
            <person name="Hibbett D.S."/>
            <person name="Grigoriev I.V."/>
        </authorList>
    </citation>
    <scope>NUCLEOTIDE SEQUENCE [LARGE SCALE GENOMIC DNA]</scope>
    <source>
        <strain evidence="6">FD-172 SS1</strain>
    </source>
</reference>
<dbReference type="GO" id="GO:0005524">
    <property type="term" value="F:ATP binding"/>
    <property type="evidence" value="ECO:0007669"/>
    <property type="project" value="UniProtKB-KW"/>
</dbReference>
<dbReference type="InterPro" id="IPR000719">
    <property type="entry name" value="Prot_kinase_dom"/>
</dbReference>
<keyword evidence="3" id="KW-0067">ATP-binding</keyword>
<dbReference type="PANTHER" id="PTHR45832:SF22">
    <property type="entry name" value="SERINE_THREONINE-PROTEIN KINASE SAMKA-RELATED"/>
    <property type="match status" value="1"/>
</dbReference>
<sequence>MLGKFTSALYNLHLKCLALVRPHRNVVSHFESAYAEHGNELWIAMEYMDGGSLVDVLKKNMGRITEEQIARISLDVLQGLRHLHQCGLAHNGLKESKILFNMRGEVKIGASTRLSFDSPSCTTQRHAFL</sequence>
<keyword evidence="2" id="KW-0547">Nucleotide-binding</keyword>